<feature type="repeat" description="WD" evidence="3">
    <location>
        <begin position="1014"/>
        <end position="1055"/>
    </location>
</feature>
<evidence type="ECO:0000313" key="6">
    <source>
        <dbReference type="EMBL" id="KIM24837.1"/>
    </source>
</evidence>
<dbReference type="Gene3D" id="3.40.50.300">
    <property type="entry name" value="P-loop containing nucleotide triphosphate hydrolases"/>
    <property type="match status" value="1"/>
</dbReference>
<dbReference type="EMBL" id="KN824319">
    <property type="protein sequence ID" value="KIM24837.1"/>
    <property type="molecule type" value="Genomic_DNA"/>
</dbReference>
<dbReference type="Proteomes" id="UP000054097">
    <property type="component" value="Unassembled WGS sequence"/>
</dbReference>
<feature type="repeat" description="WD" evidence="3">
    <location>
        <begin position="1142"/>
        <end position="1183"/>
    </location>
</feature>
<feature type="repeat" description="WD" evidence="3">
    <location>
        <begin position="885"/>
        <end position="926"/>
    </location>
</feature>
<dbReference type="InterPro" id="IPR050349">
    <property type="entry name" value="WD_LIS1/nudF_dynein_reg"/>
</dbReference>
<dbReference type="Pfam" id="PF00400">
    <property type="entry name" value="WD40"/>
    <property type="match status" value="14"/>
</dbReference>
<dbReference type="InterPro" id="IPR036322">
    <property type="entry name" value="WD40_repeat_dom_sf"/>
</dbReference>
<keyword evidence="2" id="KW-0677">Repeat</keyword>
<dbReference type="OrthoDB" id="538223at2759"/>
<accession>A0A0C2X6B1</accession>
<gene>
    <name evidence="6" type="ORF">M408DRAFT_227129</name>
</gene>
<protein>
    <recommendedName>
        <fullName evidence="5">Nephrocystin 3-like N-terminal domain-containing protein</fullName>
    </recommendedName>
</protein>
<feature type="repeat" description="WD" evidence="3">
    <location>
        <begin position="1402"/>
        <end position="1443"/>
    </location>
</feature>
<evidence type="ECO:0000256" key="2">
    <source>
        <dbReference type="ARBA" id="ARBA00022737"/>
    </source>
</evidence>
<organism evidence="6 7">
    <name type="scientific">Serendipita vermifera MAFF 305830</name>
    <dbReference type="NCBI Taxonomy" id="933852"/>
    <lineage>
        <taxon>Eukaryota</taxon>
        <taxon>Fungi</taxon>
        <taxon>Dikarya</taxon>
        <taxon>Basidiomycota</taxon>
        <taxon>Agaricomycotina</taxon>
        <taxon>Agaricomycetes</taxon>
        <taxon>Sebacinales</taxon>
        <taxon>Serendipitaceae</taxon>
        <taxon>Serendipita</taxon>
    </lineage>
</organism>
<dbReference type="PANTHER" id="PTHR44129">
    <property type="entry name" value="WD REPEAT-CONTAINING PROTEIN POP1"/>
    <property type="match status" value="1"/>
</dbReference>
<feature type="repeat" description="WD" evidence="3">
    <location>
        <begin position="1271"/>
        <end position="1312"/>
    </location>
</feature>
<reference evidence="6 7" key="1">
    <citation type="submission" date="2014-04" db="EMBL/GenBank/DDBJ databases">
        <authorList>
            <consortium name="DOE Joint Genome Institute"/>
            <person name="Kuo A."/>
            <person name="Zuccaro A."/>
            <person name="Kohler A."/>
            <person name="Nagy L.G."/>
            <person name="Floudas D."/>
            <person name="Copeland A."/>
            <person name="Barry K.W."/>
            <person name="Cichocki N."/>
            <person name="Veneault-Fourrey C."/>
            <person name="LaButti K."/>
            <person name="Lindquist E.A."/>
            <person name="Lipzen A."/>
            <person name="Lundell T."/>
            <person name="Morin E."/>
            <person name="Murat C."/>
            <person name="Sun H."/>
            <person name="Tunlid A."/>
            <person name="Henrissat B."/>
            <person name="Grigoriev I.V."/>
            <person name="Hibbett D.S."/>
            <person name="Martin F."/>
            <person name="Nordberg H.P."/>
            <person name="Cantor M.N."/>
            <person name="Hua S.X."/>
        </authorList>
    </citation>
    <scope>NUCLEOTIDE SEQUENCE [LARGE SCALE GENOMIC DNA]</scope>
    <source>
        <strain evidence="6 7">MAFF 305830</strain>
    </source>
</reference>
<keyword evidence="1 3" id="KW-0853">WD repeat</keyword>
<dbReference type="SUPFAM" id="SSF52540">
    <property type="entry name" value="P-loop containing nucleoside triphosphate hydrolases"/>
    <property type="match status" value="1"/>
</dbReference>
<dbReference type="SUPFAM" id="SSF50978">
    <property type="entry name" value="WD40 repeat-like"/>
    <property type="match status" value="2"/>
</dbReference>
<feature type="repeat" description="WD" evidence="3">
    <location>
        <begin position="1369"/>
        <end position="1400"/>
    </location>
</feature>
<dbReference type="PROSITE" id="PS00678">
    <property type="entry name" value="WD_REPEATS_1"/>
    <property type="match status" value="11"/>
</dbReference>
<feature type="repeat" description="WD" evidence="3">
    <location>
        <begin position="928"/>
        <end position="969"/>
    </location>
</feature>
<sequence>MNTQTSNRYNRALYLHKISIQITTKIKFRLKVHVGNKDVEMRREQRTDLWTPVNSLELIEESNITVAITSGHTVCGISIGKLDAQATVSYQEAMQAFWSSTNIISRSVVFDQQPATVTFTFRPSQTWEATRAAIDRLKKEMESYRNLMTSTTERRIDTALNYGVALAELNPMAKVAFGITKATFDVLKEQRKYDEMVSDLAIGVDRILPFARRTLKDVLYDETNVLEELVRRLHESILDTAAFICGYARRSQAMRTLNSAINSKDYAKIKSLNDEFNKLKEDFDRAVDVEALNIAKKNQIDRLLEQLRPVREANYQDDRGCMEGTRTAVLDEITAWAQRGIIPDTPADKASVDNIYWLYGMPGIGKTSVAHSLCQWLHKDGNLGGSFFCRRDDQNLRDPKRVLPTLVSKLAAMWGPYRTLVARALHDYPQLNPDSISGELLLKPLQSLRKHPARALVLVVDALDECGDAETRKKLLNSLIEASKSVNWLRIIVTSRPEANIQPFFTPGRGPCRDLEFDTQNDRDIRHFANQRLLSLIQSHSLPNQWPGALRFNQIIHRAGGLFIYVETIFRLLGASKDPDKPLNRVLSGKQEDGSVELYKLYSTAIALCIGQEAEEAETFRLITRAILVVATYRPLSDATIASLIGEKANVVKTWVNELGSLLYRDETQNGGIRVRHLSIFELLTGSSCPSEFHISMKQANEELSKYCLQTMNRELRFNICNLETSHLANSEIKDLPERVQANISDALQYSCLHWSSHLCSNPNPTSDDANRLLDTFLTGAEPLYWLEALSLMGKTHLASPALWRIKECNEKSGQKGCHLVDEILRFVLAFTTPISTSAPHIYLSGLPFMPHESTLRKNVQKLFPKVMDVCEGRMEQWQSCPAIWHGHTAPVTTILYSPNGRQVVSGSYDGTVRIWDAATGTAVGEPLSGHTTWVNSVAYSPNGRHIVSGSHDKTIQIWDAETGKALGEPLRGHTDSVASVAYSPNCQHIVSGSWDKTIRIWDAETGKAVGEPLNGHTDSVHGVAYSPDGLHIVSGSRDKTIRIWDVETGKTVGEPLRGHTGSVDSVTYSPNGQHIVSGSQDTTIRIWNAATGTVVGEPLSGHTTWVNSVAYSPNGRHIVSGSADQIQLWDAETGMAAGEPLSGHTDSVNSVAYSPNERHVISGSEDQTIRIWDAETGLAVGESLSGHTDSVHSVAYSPNGRHIVSGSADHTVRIWDAETGRAVGEPLNGHTDSVHGVAYSPDGLHIVSGSTDTTIRIWDAETGRPVGAPLIGHGNLVTSVAYSPDGSHIVSGSWDCTIRIWDAETRTAVGEPLFRHEGPVTPVTSVAYSPSGRCIISVSVDKTIRLWDAETGKPVGRPLSIPTDSINIAYSPDDRHFVSGSRDKAIQIWDLETMKPVGRPLIGHTDRVTSVAYSPNGLHIVSGSLDQTIRIWDVERGMAVNNPSRSYTDSVTGAACWPNGPHIFSGSSDNTIQSCSELDDLAKGDSNYRFIRFLLTSSILGDHLPNINTASEHLIQSSNAGFGISKDLIDPNGWVRCADGILFWVPGDCRSGLASTASVTIPNAGHHRRVRIDLSDFRCGHSWTDVYGGVQ</sequence>
<dbReference type="InterPro" id="IPR027417">
    <property type="entry name" value="P-loop_NTPase"/>
</dbReference>
<reference evidence="7" key="2">
    <citation type="submission" date="2015-01" db="EMBL/GenBank/DDBJ databases">
        <title>Evolutionary Origins and Diversification of the Mycorrhizal Mutualists.</title>
        <authorList>
            <consortium name="DOE Joint Genome Institute"/>
            <consortium name="Mycorrhizal Genomics Consortium"/>
            <person name="Kohler A."/>
            <person name="Kuo A."/>
            <person name="Nagy L.G."/>
            <person name="Floudas D."/>
            <person name="Copeland A."/>
            <person name="Barry K.W."/>
            <person name="Cichocki N."/>
            <person name="Veneault-Fourrey C."/>
            <person name="LaButti K."/>
            <person name="Lindquist E.A."/>
            <person name="Lipzen A."/>
            <person name="Lundell T."/>
            <person name="Morin E."/>
            <person name="Murat C."/>
            <person name="Riley R."/>
            <person name="Ohm R."/>
            <person name="Sun H."/>
            <person name="Tunlid A."/>
            <person name="Henrissat B."/>
            <person name="Grigoriev I.V."/>
            <person name="Hibbett D.S."/>
            <person name="Martin F."/>
        </authorList>
    </citation>
    <scope>NUCLEOTIDE SEQUENCE [LARGE SCALE GENOMIC DNA]</scope>
    <source>
        <strain evidence="7">MAFF 305830</strain>
    </source>
</reference>
<keyword evidence="7" id="KW-1185">Reference proteome</keyword>
<feature type="coiled-coil region" evidence="4">
    <location>
        <begin position="127"/>
        <end position="154"/>
    </location>
</feature>
<evidence type="ECO:0000256" key="4">
    <source>
        <dbReference type="SAM" id="Coils"/>
    </source>
</evidence>
<feature type="repeat" description="WD" evidence="3">
    <location>
        <begin position="1228"/>
        <end position="1269"/>
    </location>
</feature>
<evidence type="ECO:0000259" key="5">
    <source>
        <dbReference type="Pfam" id="PF24883"/>
    </source>
</evidence>
<evidence type="ECO:0000256" key="3">
    <source>
        <dbReference type="PROSITE-ProRule" id="PRU00221"/>
    </source>
</evidence>
<dbReference type="InterPro" id="IPR015943">
    <property type="entry name" value="WD40/YVTN_repeat-like_dom_sf"/>
</dbReference>
<dbReference type="InterPro" id="IPR019775">
    <property type="entry name" value="WD40_repeat_CS"/>
</dbReference>
<dbReference type="PRINTS" id="PR00320">
    <property type="entry name" value="GPROTEINBRPT"/>
</dbReference>
<dbReference type="CDD" id="cd00200">
    <property type="entry name" value="WD40"/>
    <property type="match status" value="2"/>
</dbReference>
<feature type="domain" description="Nephrocystin 3-like N-terminal" evidence="5">
    <location>
        <begin position="351"/>
        <end position="496"/>
    </location>
</feature>
<feature type="repeat" description="WD" evidence="3">
    <location>
        <begin position="1185"/>
        <end position="1226"/>
    </location>
</feature>
<dbReference type="PROSITE" id="PS50294">
    <property type="entry name" value="WD_REPEATS_REGION"/>
    <property type="match status" value="13"/>
</dbReference>
<evidence type="ECO:0000256" key="1">
    <source>
        <dbReference type="ARBA" id="ARBA00022574"/>
    </source>
</evidence>
<feature type="repeat" description="WD" evidence="3">
    <location>
        <begin position="1057"/>
        <end position="1098"/>
    </location>
</feature>
<dbReference type="Gene3D" id="2.130.10.10">
    <property type="entry name" value="YVTN repeat-like/Quinoprotein amine dehydrogenase"/>
    <property type="match status" value="5"/>
</dbReference>
<feature type="repeat" description="WD" evidence="3">
    <location>
        <begin position="971"/>
        <end position="1012"/>
    </location>
</feature>
<dbReference type="STRING" id="933852.A0A0C2X6B1"/>
<dbReference type="SMART" id="SM00320">
    <property type="entry name" value="WD40"/>
    <property type="match status" value="14"/>
</dbReference>
<dbReference type="HOGENOM" id="CLU_000288_6_3_1"/>
<feature type="repeat" description="WD" evidence="3">
    <location>
        <begin position="1317"/>
        <end position="1358"/>
    </location>
</feature>
<dbReference type="InterPro" id="IPR020472">
    <property type="entry name" value="WD40_PAC1"/>
</dbReference>
<dbReference type="InterPro" id="IPR056884">
    <property type="entry name" value="NPHP3-like_N"/>
</dbReference>
<dbReference type="InterPro" id="IPR001680">
    <property type="entry name" value="WD40_rpt"/>
</dbReference>
<keyword evidence="4" id="KW-0175">Coiled coil</keyword>
<name>A0A0C2X6B1_SERVB</name>
<feature type="repeat" description="WD" evidence="3">
    <location>
        <begin position="1100"/>
        <end position="1125"/>
    </location>
</feature>
<evidence type="ECO:0000313" key="7">
    <source>
        <dbReference type="Proteomes" id="UP000054097"/>
    </source>
</evidence>
<dbReference type="Pfam" id="PF24883">
    <property type="entry name" value="NPHP3_N"/>
    <property type="match status" value="1"/>
</dbReference>
<proteinExistence type="predicted"/>
<dbReference type="PROSITE" id="PS50082">
    <property type="entry name" value="WD_REPEATS_2"/>
    <property type="match status" value="13"/>
</dbReference>